<gene>
    <name evidence="2" type="ORF">PECAL_4P15790</name>
    <name evidence="3" type="ORF">PECAL_4P21230</name>
    <name evidence="4" type="ORF">PECAL_6P00730</name>
</gene>
<name>A0A8J2SW43_9STRA</name>
<evidence type="ECO:0000313" key="4">
    <source>
        <dbReference type="EMBL" id="CAH0378485.1"/>
    </source>
</evidence>
<dbReference type="EMBL" id="CAKKNE010000006">
    <property type="protein sequence ID" value="CAH0378485.1"/>
    <property type="molecule type" value="Genomic_DNA"/>
</dbReference>
<organism evidence="4 5">
    <name type="scientific">Pelagomonas calceolata</name>
    <dbReference type="NCBI Taxonomy" id="35677"/>
    <lineage>
        <taxon>Eukaryota</taxon>
        <taxon>Sar</taxon>
        <taxon>Stramenopiles</taxon>
        <taxon>Ochrophyta</taxon>
        <taxon>Pelagophyceae</taxon>
        <taxon>Pelagomonadales</taxon>
        <taxon>Pelagomonadaceae</taxon>
        <taxon>Pelagomonas</taxon>
    </lineage>
</organism>
<evidence type="ECO:0000256" key="1">
    <source>
        <dbReference type="SAM" id="MobiDB-lite"/>
    </source>
</evidence>
<dbReference type="EMBL" id="CAKKNE010000004">
    <property type="protein sequence ID" value="CAH0374306.1"/>
    <property type="molecule type" value="Genomic_DNA"/>
</dbReference>
<dbReference type="AlphaFoldDB" id="A0A8J2SW43"/>
<evidence type="ECO:0000313" key="2">
    <source>
        <dbReference type="EMBL" id="CAH0374306.1"/>
    </source>
</evidence>
<evidence type="ECO:0000313" key="3">
    <source>
        <dbReference type="EMBL" id="CAH0374820.1"/>
    </source>
</evidence>
<comment type="caution">
    <text evidence="4">The sequence shown here is derived from an EMBL/GenBank/DDBJ whole genome shotgun (WGS) entry which is preliminary data.</text>
</comment>
<feature type="compositionally biased region" description="Basic residues" evidence="1">
    <location>
        <begin position="122"/>
        <end position="139"/>
    </location>
</feature>
<reference evidence="4" key="1">
    <citation type="submission" date="2021-11" db="EMBL/GenBank/DDBJ databases">
        <authorList>
            <consortium name="Genoscope - CEA"/>
            <person name="William W."/>
        </authorList>
    </citation>
    <scope>NUCLEOTIDE SEQUENCE</scope>
</reference>
<feature type="non-terminal residue" evidence="4">
    <location>
        <position position="1"/>
    </location>
</feature>
<sequence>MPRRFGGPTKARLARPRLRGAACRRPQRLPGRDRLRSVGSVRSQADEARRHAGGRTSGNGPDTSERAPLDARGWVPSVFRARPANDKENRLTRPCAFTMEPPGCARSRWSPRRNAAPSPRGRGAKGKSRAKARRRRDAA</sequence>
<keyword evidence="5" id="KW-1185">Reference proteome</keyword>
<accession>A0A8J2SW43</accession>
<proteinExistence type="predicted"/>
<dbReference type="EMBL" id="CAKKNE010000004">
    <property type="protein sequence ID" value="CAH0374820.1"/>
    <property type="molecule type" value="Genomic_DNA"/>
</dbReference>
<feature type="region of interest" description="Disordered" evidence="1">
    <location>
        <begin position="1"/>
        <end position="139"/>
    </location>
</feature>
<evidence type="ECO:0000313" key="5">
    <source>
        <dbReference type="Proteomes" id="UP000789595"/>
    </source>
</evidence>
<dbReference type="Proteomes" id="UP000789595">
    <property type="component" value="Unassembled WGS sequence"/>
</dbReference>
<protein>
    <submittedName>
        <fullName evidence="4">Uncharacterized protein</fullName>
    </submittedName>
</protein>